<evidence type="ECO:0000313" key="5">
    <source>
        <dbReference type="Proteomes" id="UP001221898"/>
    </source>
</evidence>
<dbReference type="SUPFAM" id="SSF48452">
    <property type="entry name" value="TPR-like"/>
    <property type="match status" value="1"/>
</dbReference>
<dbReference type="AlphaFoldDB" id="A0AAD7WRK7"/>
<dbReference type="FunFam" id="1.25.40.10:FF:000026">
    <property type="entry name" value="Interferon-induced protein with tetratricopeptide repeats 5"/>
    <property type="match status" value="1"/>
</dbReference>
<dbReference type="EMBL" id="JAINUG010000042">
    <property type="protein sequence ID" value="KAJ8406841.1"/>
    <property type="molecule type" value="Genomic_DNA"/>
</dbReference>
<dbReference type="GO" id="GO:0051607">
    <property type="term" value="P:defense response to virus"/>
    <property type="evidence" value="ECO:0007669"/>
    <property type="project" value="TreeGrafter"/>
</dbReference>
<reference evidence="4" key="1">
    <citation type="journal article" date="2023" name="Science">
        <title>Genome structures resolve the early diversification of teleost fishes.</title>
        <authorList>
            <person name="Parey E."/>
            <person name="Louis A."/>
            <person name="Montfort J."/>
            <person name="Bouchez O."/>
            <person name="Roques C."/>
            <person name="Iampietro C."/>
            <person name="Lluch J."/>
            <person name="Castinel A."/>
            <person name="Donnadieu C."/>
            <person name="Desvignes T."/>
            <person name="Floi Bucao C."/>
            <person name="Jouanno E."/>
            <person name="Wen M."/>
            <person name="Mejri S."/>
            <person name="Dirks R."/>
            <person name="Jansen H."/>
            <person name="Henkel C."/>
            <person name="Chen W.J."/>
            <person name="Zahm M."/>
            <person name="Cabau C."/>
            <person name="Klopp C."/>
            <person name="Thompson A.W."/>
            <person name="Robinson-Rechavi M."/>
            <person name="Braasch I."/>
            <person name="Lecointre G."/>
            <person name="Bobe J."/>
            <person name="Postlethwait J.H."/>
            <person name="Berthelot C."/>
            <person name="Roest Crollius H."/>
            <person name="Guiguen Y."/>
        </authorList>
    </citation>
    <scope>NUCLEOTIDE SEQUENCE</scope>
    <source>
        <strain evidence="4">NC1722</strain>
    </source>
</reference>
<comment type="similarity">
    <text evidence="3">Belongs to the IFIT family.</text>
</comment>
<dbReference type="PANTHER" id="PTHR10271">
    <property type="entry name" value="INTERFERON-INDUCED PROTEIN WITH TETRATRICOPEPTIDE REPEATS"/>
    <property type="match status" value="1"/>
</dbReference>
<dbReference type="PANTHER" id="PTHR10271:SF29">
    <property type="entry name" value="INTERFERON-INDUCED PROTEIN WITH TETRATRICOPEPTIDE REPEATS-RELATED"/>
    <property type="match status" value="1"/>
</dbReference>
<keyword evidence="5" id="KW-1185">Reference proteome</keyword>
<keyword evidence="1" id="KW-0677">Repeat</keyword>
<gene>
    <name evidence="4" type="ORF">AAFF_G00297570</name>
</gene>
<evidence type="ECO:0000256" key="3">
    <source>
        <dbReference type="ARBA" id="ARBA00038336"/>
    </source>
</evidence>
<dbReference type="Proteomes" id="UP001221898">
    <property type="component" value="Unassembled WGS sequence"/>
</dbReference>
<protein>
    <submittedName>
        <fullName evidence="4">Uncharacterized protein</fullName>
    </submittedName>
</protein>
<comment type="caution">
    <text evidence="4">The sequence shown here is derived from an EMBL/GenBank/DDBJ whole genome shotgun (WGS) entry which is preliminary data.</text>
</comment>
<accession>A0AAD7WRK7</accession>
<dbReference type="InterPro" id="IPR011990">
    <property type="entry name" value="TPR-like_helical_dom_sf"/>
</dbReference>
<proteinExistence type="inferred from homology"/>
<evidence type="ECO:0000256" key="1">
    <source>
        <dbReference type="ARBA" id="ARBA00022737"/>
    </source>
</evidence>
<keyword evidence="2" id="KW-0802">TPR repeat</keyword>
<name>A0AAD7WRK7_9TELE</name>
<sequence length="190" mass="21856">MWTPTSASWKRSARESQGHGKKAWTFLRFGAKYYKRAKVNFQKALEGDPEMCPSTLATGVVLYRLEHMVQDDRLRSEESLRSEAITQMRKALLLDTADAEVMVLLALKHQSEKQRGEPCKLIKDALRLSPDVPQVMHYVPKYFRAERSTNASLEVLGKALEQAPNSSFLHHQIGLCHKQQLIEMFKEERE</sequence>
<evidence type="ECO:0000313" key="4">
    <source>
        <dbReference type="EMBL" id="KAJ8406841.1"/>
    </source>
</evidence>
<dbReference type="Gene3D" id="1.25.40.10">
    <property type="entry name" value="Tetratricopeptide repeat domain"/>
    <property type="match status" value="2"/>
</dbReference>
<dbReference type="GO" id="GO:0005829">
    <property type="term" value="C:cytosol"/>
    <property type="evidence" value="ECO:0007669"/>
    <property type="project" value="TreeGrafter"/>
</dbReference>
<evidence type="ECO:0000256" key="2">
    <source>
        <dbReference type="ARBA" id="ARBA00022803"/>
    </source>
</evidence>
<organism evidence="4 5">
    <name type="scientific">Aldrovandia affinis</name>
    <dbReference type="NCBI Taxonomy" id="143900"/>
    <lineage>
        <taxon>Eukaryota</taxon>
        <taxon>Metazoa</taxon>
        <taxon>Chordata</taxon>
        <taxon>Craniata</taxon>
        <taxon>Vertebrata</taxon>
        <taxon>Euteleostomi</taxon>
        <taxon>Actinopterygii</taxon>
        <taxon>Neopterygii</taxon>
        <taxon>Teleostei</taxon>
        <taxon>Notacanthiformes</taxon>
        <taxon>Halosauridae</taxon>
        <taxon>Aldrovandia</taxon>
    </lineage>
</organism>